<evidence type="ECO:0000256" key="3">
    <source>
        <dbReference type="PROSITE-ProRule" id="PRU00284"/>
    </source>
</evidence>
<dbReference type="EMBL" id="NOKA02000002">
    <property type="protein sequence ID" value="RDY32802.1"/>
    <property type="molecule type" value="Genomic_DNA"/>
</dbReference>
<dbReference type="SMART" id="SM00304">
    <property type="entry name" value="HAMP"/>
    <property type="match status" value="1"/>
</dbReference>
<accession>A0A255IIP6</accession>
<dbReference type="FunFam" id="1.10.287.950:FF:000001">
    <property type="entry name" value="Methyl-accepting chemotaxis sensory transducer"/>
    <property type="match status" value="1"/>
</dbReference>
<comment type="caution">
    <text evidence="10">The sequence shown here is derived from an EMBL/GenBank/DDBJ whole genome shotgun (WGS) entry which is preliminary data.</text>
</comment>
<dbReference type="PROSITE" id="PS50234">
    <property type="entry name" value="VWFA"/>
    <property type="match status" value="1"/>
</dbReference>
<feature type="transmembrane region" description="Helical" evidence="5">
    <location>
        <begin position="193"/>
        <end position="215"/>
    </location>
</feature>
<dbReference type="EMBL" id="QICS01000001">
    <property type="protein sequence ID" value="PXV95482.1"/>
    <property type="molecule type" value="Genomic_DNA"/>
</dbReference>
<feature type="region of interest" description="Disordered" evidence="4">
    <location>
        <begin position="271"/>
        <end position="294"/>
    </location>
</feature>
<dbReference type="OrthoDB" id="9814363at2"/>
<keyword evidence="11" id="KW-1185">Reference proteome</keyword>
<feature type="domain" description="Methyl-accepting transducer" evidence="6">
    <location>
        <begin position="270"/>
        <end position="499"/>
    </location>
</feature>
<name>A0A255IIP6_9FIRM</name>
<dbReference type="GO" id="GO:0007165">
    <property type="term" value="P:signal transduction"/>
    <property type="evidence" value="ECO:0007669"/>
    <property type="project" value="UniProtKB-KW"/>
</dbReference>
<feature type="domain" description="HAMP" evidence="8">
    <location>
        <begin position="213"/>
        <end position="265"/>
    </location>
</feature>
<dbReference type="Pfam" id="PF00015">
    <property type="entry name" value="MCPsignal"/>
    <property type="match status" value="1"/>
</dbReference>
<dbReference type="InterPro" id="IPR003660">
    <property type="entry name" value="HAMP_dom"/>
</dbReference>
<dbReference type="PROSITE" id="PS50885">
    <property type="entry name" value="HAMP"/>
    <property type="match status" value="1"/>
</dbReference>
<dbReference type="GO" id="GO:0004888">
    <property type="term" value="F:transmembrane signaling receptor activity"/>
    <property type="evidence" value="ECO:0007669"/>
    <property type="project" value="TreeGrafter"/>
</dbReference>
<sequence>MKWFLNMKISAKLTISFIFVAIIAAIVGVVGTVNIETISDNSQEMYENMTVPLSQTAEMAKLYQKVRVNTREMLLASNKEKVDEAYADIQSIIEELNTLCESFEKTATTQEAQDSYNNFMATRKSYGTCLETFYNFCVSNKDEEANTYLHNDMKMAGDAEEAAIDAMVTIKVDAAAQKAQDNSRVGSSSVQSMIVLIIFAVIMATTLGIVISRVIGNPLKVMLHAANSIAEGNLDIDIKINTKDEVGALAKAFRMMSDNMNEVMTNINSASEQVASGSRQVSDSSMSLSQGATEQASSIEELTASIEEIASQTRQNAANAEKAEEMATSAQKYAQRGNQQMADMLKSMAEINDSSNNISKIIKVIDDIAFQTNILALNAAVEAARAGQHGKGFAVVAEEVRNLAARSASAAKETTAMIEGSIVKVEDGTKIANETAEALNKIVEGISSATQLVGQIATASGEQAVAVEQINQGITQISDVVQTTSATAEETASASEELSGQADMLKTQVATFKLKKIKSLKSYNNEGVDPEVLKMLEGMKKSEKTMKSSKKISLSDSDFEKY</sequence>
<dbReference type="SUPFAM" id="SSF58104">
    <property type="entry name" value="Methyl-accepting chemotaxis protein (MCP) signaling domain"/>
    <property type="match status" value="1"/>
</dbReference>
<dbReference type="InterPro" id="IPR051310">
    <property type="entry name" value="MCP_chemotaxis"/>
</dbReference>
<dbReference type="InterPro" id="IPR047347">
    <property type="entry name" value="YvaQ-like_sensor"/>
</dbReference>
<dbReference type="InterPro" id="IPR002035">
    <property type="entry name" value="VWF_A"/>
</dbReference>
<dbReference type="PANTHER" id="PTHR43531">
    <property type="entry name" value="PROTEIN ICFG"/>
    <property type="match status" value="1"/>
</dbReference>
<gene>
    <name evidence="9" type="ORF">C8E03_101111</name>
    <name evidence="10" type="ORF">CG710_002385</name>
</gene>
<keyword evidence="5" id="KW-0472">Membrane</keyword>
<evidence type="ECO:0000259" key="7">
    <source>
        <dbReference type="PROSITE" id="PS50234"/>
    </source>
</evidence>
<proteinExistence type="inferred from homology"/>
<keyword evidence="1" id="KW-0145">Chemotaxis</keyword>
<comment type="similarity">
    <text evidence="2">Belongs to the methyl-accepting chemotaxis (MCP) protein family.</text>
</comment>
<dbReference type="Pfam" id="PF00672">
    <property type="entry name" value="HAMP"/>
    <property type="match status" value="1"/>
</dbReference>
<dbReference type="GO" id="GO:0005886">
    <property type="term" value="C:plasma membrane"/>
    <property type="evidence" value="ECO:0007669"/>
    <property type="project" value="TreeGrafter"/>
</dbReference>
<dbReference type="Proteomes" id="UP000247523">
    <property type="component" value="Unassembled WGS sequence"/>
</dbReference>
<protein>
    <submittedName>
        <fullName evidence="10">Methyl-accepting chemotaxis protein</fullName>
    </submittedName>
    <submittedName>
        <fullName evidence="9">Methyl-accepting chemotaxis sensory transducer</fullName>
    </submittedName>
</protein>
<dbReference type="PROSITE" id="PS50111">
    <property type="entry name" value="CHEMOTAXIS_TRANSDUC_2"/>
    <property type="match status" value="1"/>
</dbReference>
<dbReference type="Gene3D" id="1.10.287.950">
    <property type="entry name" value="Methyl-accepting chemotaxis protein"/>
    <property type="match status" value="1"/>
</dbReference>
<reference evidence="10" key="3">
    <citation type="submission" date="2018-07" db="EMBL/GenBank/DDBJ databases">
        <authorList>
            <person name="Quirk P.G."/>
            <person name="Krulwich T.A."/>
        </authorList>
    </citation>
    <scope>NUCLEOTIDE SEQUENCE</scope>
    <source>
        <strain evidence="10">CCRI-19302</strain>
    </source>
</reference>
<dbReference type="InterPro" id="IPR004089">
    <property type="entry name" value="MCPsignal_dom"/>
</dbReference>
<evidence type="ECO:0000313" key="12">
    <source>
        <dbReference type="Proteomes" id="UP000247523"/>
    </source>
</evidence>
<dbReference type="PANTHER" id="PTHR43531:SF11">
    <property type="entry name" value="METHYL-ACCEPTING CHEMOTAXIS PROTEIN 3"/>
    <property type="match status" value="1"/>
</dbReference>
<dbReference type="GO" id="GO:0006935">
    <property type="term" value="P:chemotaxis"/>
    <property type="evidence" value="ECO:0007669"/>
    <property type="project" value="UniProtKB-KW"/>
</dbReference>
<dbReference type="Proteomes" id="UP000216411">
    <property type="component" value="Unassembled WGS sequence"/>
</dbReference>
<keyword evidence="5" id="KW-1133">Transmembrane helix</keyword>
<dbReference type="CDD" id="cd06225">
    <property type="entry name" value="HAMP"/>
    <property type="match status" value="1"/>
</dbReference>
<keyword evidence="3" id="KW-0807">Transducer</keyword>
<dbReference type="CDD" id="cd11386">
    <property type="entry name" value="MCP_signal"/>
    <property type="match status" value="1"/>
</dbReference>
<feature type="domain" description="VWFA" evidence="7">
    <location>
        <begin position="235"/>
        <end position="442"/>
    </location>
</feature>
<evidence type="ECO:0000256" key="2">
    <source>
        <dbReference type="ARBA" id="ARBA00029447"/>
    </source>
</evidence>
<feature type="region of interest" description="Disordered" evidence="4">
    <location>
        <begin position="542"/>
        <end position="562"/>
    </location>
</feature>
<dbReference type="AlphaFoldDB" id="A0A255IIP6"/>
<evidence type="ECO:0000313" key="11">
    <source>
        <dbReference type="Proteomes" id="UP000216411"/>
    </source>
</evidence>
<dbReference type="RefSeq" id="WP_094376916.1">
    <property type="nucleotide sequence ID" value="NZ_NOKA02000002.1"/>
</dbReference>
<evidence type="ECO:0000256" key="4">
    <source>
        <dbReference type="SAM" id="MobiDB-lite"/>
    </source>
</evidence>
<evidence type="ECO:0000259" key="6">
    <source>
        <dbReference type="PROSITE" id="PS50111"/>
    </source>
</evidence>
<evidence type="ECO:0000256" key="1">
    <source>
        <dbReference type="ARBA" id="ARBA00022500"/>
    </source>
</evidence>
<organism evidence="10 11">
    <name type="scientific">Lachnotalea glycerini</name>
    <dbReference type="NCBI Taxonomy" id="1763509"/>
    <lineage>
        <taxon>Bacteria</taxon>
        <taxon>Bacillati</taxon>
        <taxon>Bacillota</taxon>
        <taxon>Clostridia</taxon>
        <taxon>Lachnospirales</taxon>
        <taxon>Lachnospiraceae</taxon>
        <taxon>Lachnotalea</taxon>
    </lineage>
</organism>
<dbReference type="CDD" id="cd19411">
    <property type="entry name" value="MCP2201-like_sensor"/>
    <property type="match status" value="1"/>
</dbReference>
<reference evidence="9 12" key="2">
    <citation type="submission" date="2018-05" db="EMBL/GenBank/DDBJ databases">
        <title>Genomic Encyclopedia of Type Strains, Phase IV (KMG-IV): sequencing the most valuable type-strain genomes for metagenomic binning, comparative biology and taxonomic classification.</title>
        <authorList>
            <person name="Goeker M."/>
        </authorList>
    </citation>
    <scope>NUCLEOTIDE SEQUENCE [LARGE SCALE GENOMIC DNA]</scope>
    <source>
        <strain evidence="9 12">DSM 28816</strain>
    </source>
</reference>
<dbReference type="InterPro" id="IPR024478">
    <property type="entry name" value="HlyB_4HB_MCP"/>
</dbReference>
<dbReference type="SMART" id="SM00283">
    <property type="entry name" value="MA"/>
    <property type="match status" value="1"/>
</dbReference>
<dbReference type="Pfam" id="PF12729">
    <property type="entry name" value="4HB_MCP_1"/>
    <property type="match status" value="1"/>
</dbReference>
<keyword evidence="5" id="KW-0812">Transmembrane</keyword>
<evidence type="ECO:0000259" key="8">
    <source>
        <dbReference type="PROSITE" id="PS50885"/>
    </source>
</evidence>
<reference evidence="10 11" key="1">
    <citation type="journal article" date="2017" name="Genome Announc.">
        <title>Draft Genome Sequence of a Sporulating and Motile Strain of Lachnotalea glycerini Isolated from Water in Quebec City, Canada.</title>
        <authorList>
            <person name="Maheux A.F."/>
            <person name="Boudreau D.K."/>
            <person name="Berube E."/>
            <person name="Boissinot M."/>
            <person name="Raymond F."/>
            <person name="Brodeur S."/>
            <person name="Corbeil J."/>
            <person name="Isabel S."/>
            <person name="Omar R.F."/>
            <person name="Bergeron M.G."/>
        </authorList>
    </citation>
    <scope>NUCLEOTIDE SEQUENCE [LARGE SCALE GENOMIC DNA]</scope>
    <source>
        <strain evidence="10 11">CCRI-19302</strain>
    </source>
</reference>
<evidence type="ECO:0000313" key="10">
    <source>
        <dbReference type="EMBL" id="RDY32802.1"/>
    </source>
</evidence>
<evidence type="ECO:0000313" key="9">
    <source>
        <dbReference type="EMBL" id="PXV95482.1"/>
    </source>
</evidence>
<evidence type="ECO:0000256" key="5">
    <source>
        <dbReference type="SAM" id="Phobius"/>
    </source>
</evidence>